<dbReference type="Gene3D" id="3.90.550.10">
    <property type="entry name" value="Spore Coat Polysaccharide Biosynthesis Protein SpsA, Chain A"/>
    <property type="match status" value="1"/>
</dbReference>
<evidence type="ECO:0000313" key="2">
    <source>
        <dbReference type="EMBL" id="BAG31982.1"/>
    </source>
</evidence>
<protein>
    <submittedName>
        <fullName evidence="2">Putative glycosyltransferase</fullName>
    </submittedName>
</protein>
<sequence>MSASFFQGRHPTAGTAGRILTTLPDDVSTSVSVNSNAEGSPITPTISVCVPMYNNGTTIERCLRSILDQDAEYELIVVDDNSPDDSVAIAEKMLRPGDRLIRNTSNLGAHGNHIKCLELARGSYIQYVHGDDWLLPGALQTLARCFDDPSVGLAFAPRRVLTDDLEWLRRCGTLHTRFRNLKEHNDGQSLVMQMALQGLATNWIGEPTNVMFRRQLALDAGGIRSDIAHLSDLDLWLRMLLRSAACFVPQELSVRQHSPFTVQTFDARPWWLDRLRLLTWVIVDPASPIMIRLTAGMWWVPVWLLRALEVIVYGPDRVSRMKTLMLAPVREFARARRLRANLRWKES</sequence>
<name>B2NIB8_MYCIT</name>
<dbReference type="EMBL" id="AB355138">
    <property type="protein sequence ID" value="BAG31982.1"/>
    <property type="molecule type" value="Genomic_DNA"/>
</dbReference>
<accession>B2NIB8</accession>
<organism evidence="2">
    <name type="scientific">Mycobacterium intracellulare</name>
    <dbReference type="NCBI Taxonomy" id="1767"/>
    <lineage>
        <taxon>Bacteria</taxon>
        <taxon>Bacillati</taxon>
        <taxon>Actinomycetota</taxon>
        <taxon>Actinomycetes</taxon>
        <taxon>Mycobacteriales</taxon>
        <taxon>Mycobacteriaceae</taxon>
        <taxon>Mycobacterium</taxon>
        <taxon>Mycobacterium avium complex (MAC)</taxon>
    </lineage>
</organism>
<dbReference type="Pfam" id="PF00535">
    <property type="entry name" value="Glycos_transf_2"/>
    <property type="match status" value="1"/>
</dbReference>
<dbReference type="CAZy" id="GT2">
    <property type="family name" value="Glycosyltransferase Family 2"/>
</dbReference>
<dbReference type="CDD" id="cd00761">
    <property type="entry name" value="Glyco_tranf_GTA_type"/>
    <property type="match status" value="1"/>
</dbReference>
<dbReference type="InterPro" id="IPR029044">
    <property type="entry name" value="Nucleotide-diphossugar_trans"/>
</dbReference>
<dbReference type="PANTHER" id="PTHR43685">
    <property type="entry name" value="GLYCOSYLTRANSFERASE"/>
    <property type="match status" value="1"/>
</dbReference>
<evidence type="ECO:0000259" key="1">
    <source>
        <dbReference type="Pfam" id="PF00535"/>
    </source>
</evidence>
<dbReference type="SUPFAM" id="SSF53448">
    <property type="entry name" value="Nucleotide-diphospho-sugar transferases"/>
    <property type="match status" value="1"/>
</dbReference>
<dbReference type="AlphaFoldDB" id="B2NIB8"/>
<dbReference type="InterPro" id="IPR050834">
    <property type="entry name" value="Glycosyltransf_2"/>
</dbReference>
<feature type="domain" description="Glycosyltransferase 2-like" evidence="1">
    <location>
        <begin position="47"/>
        <end position="171"/>
    </location>
</feature>
<proteinExistence type="predicted"/>
<dbReference type="InterPro" id="IPR001173">
    <property type="entry name" value="Glyco_trans_2-like"/>
</dbReference>
<dbReference type="PANTHER" id="PTHR43685:SF11">
    <property type="entry name" value="GLYCOSYLTRANSFERASE TAGX-RELATED"/>
    <property type="match status" value="1"/>
</dbReference>
<dbReference type="GO" id="GO:0016740">
    <property type="term" value="F:transferase activity"/>
    <property type="evidence" value="ECO:0007669"/>
    <property type="project" value="UniProtKB-KW"/>
</dbReference>
<keyword evidence="2" id="KW-0808">Transferase</keyword>
<reference evidence="2" key="1">
    <citation type="journal article" date="2008" name="J. Bacteriol.">
        <title>Structural analysis and biosynthesis gene cluster of an antigenic glycopeptidolipid from Mycobacterium intracellulare.</title>
        <authorList>
            <person name="Fujiwara N."/>
            <person name="Nakata N."/>
            <person name="Naka T."/>
            <person name="Yano I."/>
            <person name="Doe M."/>
            <person name="Chatterjee D."/>
            <person name="McNeil M."/>
            <person name="Brennan P.J."/>
            <person name="Kobayashi K."/>
            <person name="Makino M."/>
            <person name="Matsumoto S."/>
            <person name="Ogura H."/>
            <person name="Maeda S."/>
        </authorList>
    </citation>
    <scope>NUCLEOTIDE SEQUENCE</scope>
</reference>